<keyword evidence="4" id="KW-1185">Reference proteome</keyword>
<dbReference type="AlphaFoldDB" id="A0A811JW61"/>
<name>A0A811JW61_9BILA</name>
<dbReference type="Proteomes" id="UP000783686">
    <property type="component" value="Unassembled WGS sequence"/>
</dbReference>
<comment type="caution">
    <text evidence="3">The sequence shown here is derived from an EMBL/GenBank/DDBJ whole genome shotgun (WGS) entry which is preliminary data.</text>
</comment>
<feature type="transmembrane region" description="Helical" evidence="1">
    <location>
        <begin position="77"/>
        <end position="99"/>
    </location>
</feature>
<gene>
    <name evidence="3" type="ORF">BOKJ2_LOCUS2328</name>
</gene>
<proteinExistence type="predicted"/>
<keyword evidence="1" id="KW-0472">Membrane</keyword>
<keyword evidence="1" id="KW-0812">Transmembrane</keyword>
<protein>
    <recommendedName>
        <fullName evidence="5">TMhelix containing protein</fullName>
    </recommendedName>
</protein>
<organism evidence="3 4">
    <name type="scientific">Bursaphelenchus okinawaensis</name>
    <dbReference type="NCBI Taxonomy" id="465554"/>
    <lineage>
        <taxon>Eukaryota</taxon>
        <taxon>Metazoa</taxon>
        <taxon>Ecdysozoa</taxon>
        <taxon>Nematoda</taxon>
        <taxon>Chromadorea</taxon>
        <taxon>Rhabditida</taxon>
        <taxon>Tylenchina</taxon>
        <taxon>Tylenchomorpha</taxon>
        <taxon>Aphelenchoidea</taxon>
        <taxon>Aphelenchoididae</taxon>
        <taxon>Bursaphelenchus</taxon>
    </lineage>
</organism>
<evidence type="ECO:0000313" key="4">
    <source>
        <dbReference type="Proteomes" id="UP000614601"/>
    </source>
</evidence>
<evidence type="ECO:0000256" key="1">
    <source>
        <dbReference type="SAM" id="Phobius"/>
    </source>
</evidence>
<keyword evidence="2" id="KW-0732">Signal</keyword>
<evidence type="ECO:0000313" key="3">
    <source>
        <dbReference type="EMBL" id="CAD5207699.1"/>
    </source>
</evidence>
<accession>A0A811JW61</accession>
<feature type="chain" id="PRO_5036408229" description="TMhelix containing protein" evidence="2">
    <location>
        <begin position="32"/>
        <end position="101"/>
    </location>
</feature>
<dbReference type="EMBL" id="CAJFDH010000001">
    <property type="protein sequence ID" value="CAD5207699.1"/>
    <property type="molecule type" value="Genomic_DNA"/>
</dbReference>
<feature type="signal peptide" evidence="2">
    <location>
        <begin position="1"/>
        <end position="31"/>
    </location>
</feature>
<sequence>MNLTSISGQSFIAGVLLVLLTVLPYIPSAPADPIAELLHSLNSSLNDGQHDQREIVDTTLSIEEKEALEIDRKNAVFFSWLMFIIVVIGTCLQPALCSFGI</sequence>
<dbReference type="Proteomes" id="UP000614601">
    <property type="component" value="Unassembled WGS sequence"/>
</dbReference>
<keyword evidence="1" id="KW-1133">Transmembrane helix</keyword>
<evidence type="ECO:0008006" key="5">
    <source>
        <dbReference type="Google" id="ProtNLM"/>
    </source>
</evidence>
<reference evidence="3" key="1">
    <citation type="submission" date="2020-09" db="EMBL/GenBank/DDBJ databases">
        <authorList>
            <person name="Kikuchi T."/>
        </authorList>
    </citation>
    <scope>NUCLEOTIDE SEQUENCE</scope>
    <source>
        <strain evidence="3">SH1</strain>
    </source>
</reference>
<evidence type="ECO:0000256" key="2">
    <source>
        <dbReference type="SAM" id="SignalP"/>
    </source>
</evidence>
<dbReference type="EMBL" id="CAJFCW020000001">
    <property type="protein sequence ID" value="CAG9086458.1"/>
    <property type="molecule type" value="Genomic_DNA"/>
</dbReference>